<dbReference type="Gene3D" id="3.40.190.150">
    <property type="entry name" value="Bordetella uptake gene, domain 1"/>
    <property type="match status" value="1"/>
</dbReference>
<protein>
    <recommendedName>
        <fullName evidence="5">Tripartite tricarboxylate transporter substrate binding protein</fullName>
    </recommendedName>
</protein>
<evidence type="ECO:0000256" key="2">
    <source>
        <dbReference type="SAM" id="SignalP"/>
    </source>
</evidence>
<gene>
    <name evidence="3" type="ORF">HMPREF9444_00881</name>
</gene>
<dbReference type="HOGENOM" id="CLU_045683_1_1_6"/>
<dbReference type="PANTHER" id="PTHR42928:SF5">
    <property type="entry name" value="BLR1237 PROTEIN"/>
    <property type="match status" value="1"/>
</dbReference>
<dbReference type="RefSeq" id="WP_009143090.1">
    <property type="nucleotide sequence ID" value="NZ_GL830979.1"/>
</dbReference>
<dbReference type="Proteomes" id="UP000018458">
    <property type="component" value="Unassembled WGS sequence"/>
</dbReference>
<evidence type="ECO:0000313" key="3">
    <source>
        <dbReference type="EMBL" id="EFY07300.1"/>
    </source>
</evidence>
<feature type="signal peptide" evidence="2">
    <location>
        <begin position="1"/>
        <end position="25"/>
    </location>
</feature>
<reference evidence="3 4" key="1">
    <citation type="submission" date="2011-01" db="EMBL/GenBank/DDBJ databases">
        <authorList>
            <person name="Weinstock G."/>
            <person name="Sodergren E."/>
            <person name="Clifton S."/>
            <person name="Fulton L."/>
            <person name="Fulton B."/>
            <person name="Courtney L."/>
            <person name="Fronick C."/>
            <person name="Harrison M."/>
            <person name="Strong C."/>
            <person name="Farmer C."/>
            <person name="Delahaunty K."/>
            <person name="Markovic C."/>
            <person name="Hall O."/>
            <person name="Minx P."/>
            <person name="Tomlinson C."/>
            <person name="Mitreva M."/>
            <person name="Hou S."/>
            <person name="Chen J."/>
            <person name="Wollam A."/>
            <person name="Pepin K.H."/>
            <person name="Johnson M."/>
            <person name="Bhonagiri V."/>
            <person name="Zhang X."/>
            <person name="Suruliraj S."/>
            <person name="Warren W."/>
            <person name="Chinwalla A."/>
            <person name="Mardis E.R."/>
            <person name="Wilson R.K."/>
        </authorList>
    </citation>
    <scope>NUCLEOTIDE SEQUENCE [LARGE SCALE GENOMIC DNA]</scope>
    <source>
        <strain evidence="4">DSM 22608 / JCM 16073 / KCTC 15190 / YIT 12066</strain>
    </source>
</reference>
<comment type="caution">
    <text evidence="3">The sequence shown here is derived from an EMBL/GenBank/DDBJ whole genome shotgun (WGS) entry which is preliminary data.</text>
</comment>
<comment type="similarity">
    <text evidence="1">Belongs to the UPF0065 (bug) family.</text>
</comment>
<evidence type="ECO:0008006" key="5">
    <source>
        <dbReference type="Google" id="ProtNLM"/>
    </source>
</evidence>
<sequence length="326" mass="34831">MKFKSNKLLLGAAVMAMCAVAPAFAADAAADYPNKTINMICTHGAGGDTDYNARLISRLLEKELGVSVVVNNVPGANGSIALTQYKDENPDGYTLIATNAMSLSSNEASGLSDYGYEAFEPVAVYGKQCGENLLVRADDPSNTLEELINASKEKPETIKLGIAMGGSSYVAALIMAQDKGAQFALVDAGGDGAERMTSLLGGHIDVTIAPYTLAKEYIESGKVKSICTLMSERLPAVPSIPTAKESGVPNLVIDTLYAILAPKGTDPAVVEKLNAAVLKIVNNSEEYKEAIKVYNFQEPYALNVQDSINRLKELREHMMSYAEYLQ</sequence>
<dbReference type="PANTHER" id="PTHR42928">
    <property type="entry name" value="TRICARBOXYLATE-BINDING PROTEIN"/>
    <property type="match status" value="1"/>
</dbReference>
<keyword evidence="4" id="KW-1185">Reference proteome</keyword>
<dbReference type="InterPro" id="IPR005064">
    <property type="entry name" value="BUG"/>
</dbReference>
<dbReference type="EMBL" id="AEVO01000042">
    <property type="protein sequence ID" value="EFY07300.1"/>
    <property type="molecule type" value="Genomic_DNA"/>
</dbReference>
<dbReference type="eggNOG" id="COG3181">
    <property type="taxonomic scope" value="Bacteria"/>
</dbReference>
<dbReference type="AlphaFoldDB" id="E8LJK2"/>
<dbReference type="Pfam" id="PF03401">
    <property type="entry name" value="TctC"/>
    <property type="match status" value="1"/>
</dbReference>
<name>E8LJK2_SUCHY</name>
<dbReference type="Gene3D" id="3.40.190.10">
    <property type="entry name" value="Periplasmic binding protein-like II"/>
    <property type="match status" value="1"/>
</dbReference>
<evidence type="ECO:0000313" key="4">
    <source>
        <dbReference type="Proteomes" id="UP000018458"/>
    </source>
</evidence>
<dbReference type="OrthoDB" id="8970543at2"/>
<proteinExistence type="inferred from homology"/>
<dbReference type="STRING" id="762983.HMPREF9444_00881"/>
<feature type="chain" id="PRO_5003227091" description="Tripartite tricarboxylate transporter substrate binding protein" evidence="2">
    <location>
        <begin position="26"/>
        <end position="326"/>
    </location>
</feature>
<keyword evidence="2" id="KW-0732">Signal</keyword>
<dbReference type="SUPFAM" id="SSF53850">
    <property type="entry name" value="Periplasmic binding protein-like II"/>
    <property type="match status" value="1"/>
</dbReference>
<organism evidence="3 4">
    <name type="scientific">Succinatimonas hippei (strain DSM 22608 / JCM 16073 / KCTC 15190 / YIT 12066)</name>
    <dbReference type="NCBI Taxonomy" id="762983"/>
    <lineage>
        <taxon>Bacteria</taxon>
        <taxon>Pseudomonadati</taxon>
        <taxon>Pseudomonadota</taxon>
        <taxon>Gammaproteobacteria</taxon>
        <taxon>Aeromonadales</taxon>
        <taxon>Succinivibrionaceae</taxon>
        <taxon>Succinatimonas</taxon>
    </lineage>
</organism>
<dbReference type="InterPro" id="IPR042100">
    <property type="entry name" value="Bug_dom1"/>
</dbReference>
<accession>E8LJK2</accession>
<dbReference type="CDD" id="cd07012">
    <property type="entry name" value="PBP2_Bug_TTT"/>
    <property type="match status" value="1"/>
</dbReference>
<dbReference type="PIRSF" id="PIRSF017082">
    <property type="entry name" value="YflP"/>
    <property type="match status" value="1"/>
</dbReference>
<evidence type="ECO:0000256" key="1">
    <source>
        <dbReference type="ARBA" id="ARBA00006987"/>
    </source>
</evidence>